<reference evidence="13" key="1">
    <citation type="submission" date="2017-02" db="UniProtKB">
        <authorList>
            <consortium name="WormBaseParasite"/>
        </authorList>
    </citation>
    <scope>IDENTIFICATION</scope>
</reference>
<evidence type="ECO:0000313" key="13">
    <source>
        <dbReference type="WBParaSite" id="HPLM_0001730001-mRNA-1"/>
    </source>
</evidence>
<keyword evidence="8" id="KW-1133">Transmembrane helix</keyword>
<evidence type="ECO:0000256" key="5">
    <source>
        <dbReference type="ARBA" id="ARBA00022692"/>
    </source>
</evidence>
<evidence type="ECO:0000256" key="7">
    <source>
        <dbReference type="ARBA" id="ARBA00022927"/>
    </source>
</evidence>
<keyword evidence="12" id="KW-1185">Reference proteome</keyword>
<protein>
    <recommendedName>
        <fullName evidence="2">Protein amnionless</fullName>
    </recommendedName>
</protein>
<evidence type="ECO:0000256" key="4">
    <source>
        <dbReference type="ARBA" id="ARBA00022475"/>
    </source>
</evidence>
<dbReference type="AlphaFoldDB" id="A0A0N4WZD8"/>
<accession>A0A0N4WZD8</accession>
<dbReference type="PANTHER" id="PTHR14995:SF2">
    <property type="entry name" value="PROTEIN AMNIONLESS"/>
    <property type="match status" value="1"/>
</dbReference>
<evidence type="ECO:0000256" key="9">
    <source>
        <dbReference type="ARBA" id="ARBA00023136"/>
    </source>
</evidence>
<dbReference type="PANTHER" id="PTHR14995">
    <property type="entry name" value="AMNIONLESS"/>
    <property type="match status" value="1"/>
</dbReference>
<dbReference type="GO" id="GO:0015031">
    <property type="term" value="P:protein transport"/>
    <property type="evidence" value="ECO:0007669"/>
    <property type="project" value="UniProtKB-KW"/>
</dbReference>
<keyword evidence="9" id="KW-0472">Membrane</keyword>
<dbReference type="EMBL" id="UZAF01019881">
    <property type="protein sequence ID" value="VDO64405.1"/>
    <property type="molecule type" value="Genomic_DNA"/>
</dbReference>
<organism evidence="13">
    <name type="scientific">Haemonchus placei</name>
    <name type="common">Barber's pole worm</name>
    <dbReference type="NCBI Taxonomy" id="6290"/>
    <lineage>
        <taxon>Eukaryota</taxon>
        <taxon>Metazoa</taxon>
        <taxon>Ecdysozoa</taxon>
        <taxon>Nematoda</taxon>
        <taxon>Chromadorea</taxon>
        <taxon>Rhabditida</taxon>
        <taxon>Rhabditina</taxon>
        <taxon>Rhabditomorpha</taxon>
        <taxon>Strongyloidea</taxon>
        <taxon>Trichostrongylidae</taxon>
        <taxon>Haemonchus</taxon>
    </lineage>
</organism>
<dbReference type="GO" id="GO:0006898">
    <property type="term" value="P:receptor-mediated endocytosis"/>
    <property type="evidence" value="ECO:0007669"/>
    <property type="project" value="TreeGrafter"/>
</dbReference>
<feature type="chain" id="PRO_5043124186" description="Protein amnionless" evidence="10">
    <location>
        <begin position="31"/>
        <end position="183"/>
    </location>
</feature>
<evidence type="ECO:0000313" key="12">
    <source>
        <dbReference type="Proteomes" id="UP000268014"/>
    </source>
</evidence>
<evidence type="ECO:0000256" key="8">
    <source>
        <dbReference type="ARBA" id="ARBA00022989"/>
    </source>
</evidence>
<dbReference type="Proteomes" id="UP000268014">
    <property type="component" value="Unassembled WGS sequence"/>
</dbReference>
<keyword evidence="6 10" id="KW-0732">Signal</keyword>
<dbReference type="OrthoDB" id="1898221at2759"/>
<dbReference type="InterPro" id="IPR026112">
    <property type="entry name" value="AMN"/>
</dbReference>
<keyword evidence="3" id="KW-0813">Transport</keyword>
<evidence type="ECO:0000256" key="1">
    <source>
        <dbReference type="ARBA" id="ARBA00004251"/>
    </source>
</evidence>
<dbReference type="GO" id="GO:0030139">
    <property type="term" value="C:endocytic vesicle"/>
    <property type="evidence" value="ECO:0007669"/>
    <property type="project" value="TreeGrafter"/>
</dbReference>
<feature type="signal peptide" evidence="10">
    <location>
        <begin position="1"/>
        <end position="30"/>
    </location>
</feature>
<evidence type="ECO:0000256" key="6">
    <source>
        <dbReference type="ARBA" id="ARBA00022729"/>
    </source>
</evidence>
<dbReference type="OMA" id="QCTRRKS"/>
<evidence type="ECO:0000313" key="11">
    <source>
        <dbReference type="EMBL" id="VDO64405.1"/>
    </source>
</evidence>
<keyword evidence="7" id="KW-0653">Protein transport</keyword>
<reference evidence="11 12" key="2">
    <citation type="submission" date="2018-11" db="EMBL/GenBank/DDBJ databases">
        <authorList>
            <consortium name="Pathogen Informatics"/>
        </authorList>
    </citation>
    <scope>NUCLEOTIDE SEQUENCE [LARGE SCALE GENOMIC DNA]</scope>
    <source>
        <strain evidence="11 12">MHpl1</strain>
    </source>
</reference>
<dbReference type="Pfam" id="PF14828">
    <property type="entry name" value="Amnionless"/>
    <property type="match status" value="1"/>
</dbReference>
<evidence type="ECO:0000256" key="10">
    <source>
        <dbReference type="SAM" id="SignalP"/>
    </source>
</evidence>
<keyword evidence="4" id="KW-1003">Cell membrane</keyword>
<comment type="subcellular location">
    <subcellularLocation>
        <location evidence="1">Cell membrane</location>
        <topology evidence="1">Single-pass type I membrane protein</topology>
    </subcellularLocation>
</comment>
<dbReference type="STRING" id="6290.A0A0N4WZD8"/>
<dbReference type="WBParaSite" id="HPLM_0001730001-mRNA-1">
    <property type="protein sequence ID" value="HPLM_0001730001-mRNA-1"/>
    <property type="gene ID" value="HPLM_0001730001"/>
</dbReference>
<evidence type="ECO:0000256" key="2">
    <source>
        <dbReference type="ARBA" id="ARBA00021200"/>
    </source>
</evidence>
<gene>
    <name evidence="11" type="ORF">HPLM_LOCUS17292</name>
</gene>
<proteinExistence type="predicted"/>
<evidence type="ECO:0000256" key="3">
    <source>
        <dbReference type="ARBA" id="ARBA00022448"/>
    </source>
</evidence>
<dbReference type="GO" id="GO:0016324">
    <property type="term" value="C:apical plasma membrane"/>
    <property type="evidence" value="ECO:0007669"/>
    <property type="project" value="TreeGrafter"/>
</dbReference>
<keyword evidence="5" id="KW-0812">Transmembrane</keyword>
<name>A0A0N4WZD8_HAEPC</name>
<sequence>MLSFRGLQGLMRSMAIVLLILTLEIERVRSRVFTFAPSMRISQLSNWLNQDYPCQGDTIVFEENKKTVTFIDESIQVSSVILPHVGSLIFSDNSVLGEKSPWQCTRRKSPEKVFFQPEAIFPAFSDPASWSVDDKPLLHMNMVPGPKDDVIFHDVGAFQISIDDQVTVNTLKVSKDWVGPNTG</sequence>